<evidence type="ECO:0000313" key="2">
    <source>
        <dbReference type="EMBL" id="CAB4568247.1"/>
    </source>
</evidence>
<keyword evidence="1" id="KW-0472">Membrane</keyword>
<reference evidence="2" key="1">
    <citation type="submission" date="2020-05" db="EMBL/GenBank/DDBJ databases">
        <authorList>
            <person name="Chiriac C."/>
            <person name="Salcher M."/>
            <person name="Ghai R."/>
            <person name="Kavagutti S V."/>
        </authorList>
    </citation>
    <scope>NUCLEOTIDE SEQUENCE</scope>
</reference>
<protein>
    <submittedName>
        <fullName evidence="2">Unannotated protein</fullName>
    </submittedName>
</protein>
<dbReference type="EMBL" id="CAEZTN010000009">
    <property type="protein sequence ID" value="CAB4568247.1"/>
    <property type="molecule type" value="Genomic_DNA"/>
</dbReference>
<keyword evidence="1" id="KW-0812">Transmembrane</keyword>
<accession>A0A6J6DW51</accession>
<feature type="transmembrane region" description="Helical" evidence="1">
    <location>
        <begin position="75"/>
        <end position="92"/>
    </location>
</feature>
<organism evidence="2">
    <name type="scientific">freshwater metagenome</name>
    <dbReference type="NCBI Taxonomy" id="449393"/>
    <lineage>
        <taxon>unclassified sequences</taxon>
        <taxon>metagenomes</taxon>
        <taxon>ecological metagenomes</taxon>
    </lineage>
</organism>
<sequence length="114" mass="12552">MESLAIVVLILFSIAFFAGPLAILLSAKKLTQRLESKGGGGFKFINLLRKLTLVILVILALTTGFQFLTISGLPLIPRATGLFAIVTSYIALRREFFPQTFIVGSLLRKLRKDN</sequence>
<feature type="transmembrane region" description="Helical" evidence="1">
    <location>
        <begin position="6"/>
        <end position="27"/>
    </location>
</feature>
<keyword evidence="1" id="KW-1133">Transmembrane helix</keyword>
<feature type="transmembrane region" description="Helical" evidence="1">
    <location>
        <begin position="47"/>
        <end position="69"/>
    </location>
</feature>
<name>A0A6J6DW51_9ZZZZ</name>
<dbReference type="AlphaFoldDB" id="A0A6J6DW51"/>
<gene>
    <name evidence="2" type="ORF">UFOPK1689_00479</name>
</gene>
<proteinExistence type="predicted"/>
<evidence type="ECO:0000256" key="1">
    <source>
        <dbReference type="SAM" id="Phobius"/>
    </source>
</evidence>